<dbReference type="PANTHER" id="PTHR28256">
    <property type="entry name" value="RIBONUCLEASES P/MRP PROTEIN SUBUNIT POP7"/>
    <property type="match status" value="1"/>
</dbReference>
<dbReference type="Gene3D" id="3.30.110.20">
    <property type="entry name" value="Alba-like domain"/>
    <property type="match status" value="1"/>
</dbReference>
<evidence type="ECO:0000256" key="3">
    <source>
        <dbReference type="ARBA" id="ARBA00023242"/>
    </source>
</evidence>
<evidence type="ECO:0000313" key="6">
    <source>
        <dbReference type="Proteomes" id="UP000054565"/>
    </source>
</evidence>
<dbReference type="GO" id="GO:0034965">
    <property type="term" value="P:intronic box C/D snoRNA processing"/>
    <property type="evidence" value="ECO:0007669"/>
    <property type="project" value="TreeGrafter"/>
</dbReference>
<dbReference type="Proteomes" id="UP000054565">
    <property type="component" value="Unassembled WGS sequence"/>
</dbReference>
<evidence type="ECO:0000256" key="4">
    <source>
        <dbReference type="SAM" id="MobiDB-lite"/>
    </source>
</evidence>
<protein>
    <submittedName>
        <fullName evidence="5">Uncharacterized protein</fullName>
    </submittedName>
</protein>
<accession>A0A0J7AWU8</accession>
<dbReference type="STRING" id="404692.A0A0J7AWU8"/>
<feature type="region of interest" description="Disordered" evidence="4">
    <location>
        <begin position="197"/>
        <end position="223"/>
    </location>
</feature>
<dbReference type="GO" id="GO:0003723">
    <property type="term" value="F:RNA binding"/>
    <property type="evidence" value="ECO:0007669"/>
    <property type="project" value="TreeGrafter"/>
</dbReference>
<name>A0A0J7AWU8_COCIT</name>
<proteinExistence type="predicted"/>
<dbReference type="PANTHER" id="PTHR28256:SF1">
    <property type="entry name" value="RIBONUCLEASES P_MRP PROTEIN SUBUNIT POP7"/>
    <property type="match status" value="1"/>
</dbReference>
<dbReference type="GO" id="GO:0005655">
    <property type="term" value="C:nucleolar ribonuclease P complex"/>
    <property type="evidence" value="ECO:0007669"/>
    <property type="project" value="InterPro"/>
</dbReference>
<dbReference type="OrthoDB" id="5416589at2759"/>
<dbReference type="GO" id="GO:0000172">
    <property type="term" value="C:ribonuclease MRP complex"/>
    <property type="evidence" value="ECO:0007669"/>
    <property type="project" value="InterPro"/>
</dbReference>
<evidence type="ECO:0000313" key="5">
    <source>
        <dbReference type="EMBL" id="KMP01857.1"/>
    </source>
</evidence>
<dbReference type="AlphaFoldDB" id="A0A0J7AWU8"/>
<dbReference type="GO" id="GO:0001682">
    <property type="term" value="P:tRNA 5'-leader removal"/>
    <property type="evidence" value="ECO:0007669"/>
    <property type="project" value="InterPro"/>
</dbReference>
<sequence>MLLTMTELKHKYHPELVFERKNKDLKKLPKYVRVEKRPIPHPPAASPYAGSKVPKIVYVSTKTPFMSAAKRVQKLLREVEKRAMSKIDLHDSKTGEKAKVTQLKESSQALQKEEVFIKATGRAIKKAMDIGKWFGEKEGYSITVKTGTVLVVDDIVEDEGLKKKELSKRAKPEQFKSNVQDNNMEVNSFAEIARTAGPALPDVHTMHSPKQNGKRKRLDADDDLPESRTRWVNVVEIAVTLK</sequence>
<dbReference type="GO" id="GO:0000294">
    <property type="term" value="P:nuclear-transcribed mRNA catabolic process, RNase MRP-dependent"/>
    <property type="evidence" value="ECO:0007669"/>
    <property type="project" value="TreeGrafter"/>
</dbReference>
<dbReference type="Pfam" id="PF12328">
    <property type="entry name" value="Rpp20"/>
    <property type="match status" value="1"/>
</dbReference>
<evidence type="ECO:0000256" key="2">
    <source>
        <dbReference type="ARBA" id="ARBA00022694"/>
    </source>
</evidence>
<dbReference type="GO" id="GO:0000171">
    <property type="term" value="F:ribonuclease MRP activity"/>
    <property type="evidence" value="ECO:0007669"/>
    <property type="project" value="TreeGrafter"/>
</dbReference>
<dbReference type="InterPro" id="IPR020241">
    <property type="entry name" value="RNase_P/MRP_Pop7_fungi"/>
</dbReference>
<comment type="subcellular location">
    <subcellularLocation>
        <location evidence="1">Nucleus</location>
    </subcellularLocation>
</comment>
<dbReference type="InterPro" id="IPR036882">
    <property type="entry name" value="Alba-like_dom_sf"/>
</dbReference>
<dbReference type="GO" id="GO:0004526">
    <property type="term" value="F:ribonuclease P activity"/>
    <property type="evidence" value="ECO:0007669"/>
    <property type="project" value="TreeGrafter"/>
</dbReference>
<keyword evidence="2" id="KW-0819">tRNA processing</keyword>
<keyword evidence="3" id="KW-0539">Nucleus</keyword>
<organism evidence="5 6">
    <name type="scientific">Coccidioides immitis RMSCC 2394</name>
    <dbReference type="NCBI Taxonomy" id="404692"/>
    <lineage>
        <taxon>Eukaryota</taxon>
        <taxon>Fungi</taxon>
        <taxon>Dikarya</taxon>
        <taxon>Ascomycota</taxon>
        <taxon>Pezizomycotina</taxon>
        <taxon>Eurotiomycetes</taxon>
        <taxon>Eurotiomycetidae</taxon>
        <taxon>Onygenales</taxon>
        <taxon>Onygenaceae</taxon>
        <taxon>Coccidioides</taxon>
    </lineage>
</organism>
<dbReference type="InterPro" id="IPR014612">
    <property type="entry name" value="Pop7/Rpp20"/>
</dbReference>
<dbReference type="EMBL" id="DS028093">
    <property type="protein sequence ID" value="KMP01857.1"/>
    <property type="molecule type" value="Genomic_DNA"/>
</dbReference>
<reference evidence="6" key="1">
    <citation type="journal article" date="2010" name="Genome Res.">
        <title>Population genomic sequencing of Coccidioides fungi reveals recent hybridization and transposon control.</title>
        <authorList>
            <person name="Neafsey D.E."/>
            <person name="Barker B.M."/>
            <person name="Sharpton T.J."/>
            <person name="Stajich J.E."/>
            <person name="Park D.J."/>
            <person name="Whiston E."/>
            <person name="Hung C.-Y."/>
            <person name="McMahan C."/>
            <person name="White J."/>
            <person name="Sykes S."/>
            <person name="Heiman D."/>
            <person name="Young S."/>
            <person name="Zeng Q."/>
            <person name="Abouelleil A."/>
            <person name="Aftuck L."/>
            <person name="Bessette D."/>
            <person name="Brown A."/>
            <person name="FitzGerald M."/>
            <person name="Lui A."/>
            <person name="Macdonald J.P."/>
            <person name="Priest M."/>
            <person name="Orbach M.J."/>
            <person name="Galgiani J.N."/>
            <person name="Kirkland T.N."/>
            <person name="Cole G.T."/>
            <person name="Birren B.W."/>
            <person name="Henn M.R."/>
            <person name="Taylor J.W."/>
            <person name="Rounsley S.D."/>
        </authorList>
    </citation>
    <scope>NUCLEOTIDE SEQUENCE [LARGE SCALE GENOMIC DNA]</scope>
    <source>
        <strain evidence="6">RMSCC 2394</strain>
    </source>
</reference>
<dbReference type="GO" id="GO:0006364">
    <property type="term" value="P:rRNA processing"/>
    <property type="evidence" value="ECO:0007669"/>
    <property type="project" value="TreeGrafter"/>
</dbReference>
<evidence type="ECO:0000256" key="1">
    <source>
        <dbReference type="ARBA" id="ARBA00004123"/>
    </source>
</evidence>
<gene>
    <name evidence="5" type="ORF">CIRG_01996</name>
</gene>